<organism evidence="2 3">
    <name type="scientific">Acinetobacter chengduensis</name>
    <dbReference type="NCBI Taxonomy" id="2420890"/>
    <lineage>
        <taxon>Bacteria</taxon>
        <taxon>Pseudomonadati</taxon>
        <taxon>Pseudomonadota</taxon>
        <taxon>Gammaproteobacteria</taxon>
        <taxon>Moraxellales</taxon>
        <taxon>Moraxellaceae</taxon>
        <taxon>Acinetobacter</taxon>
    </lineage>
</organism>
<protein>
    <submittedName>
        <fullName evidence="2">Uncharacterized protein</fullName>
    </submittedName>
</protein>
<keyword evidence="3" id="KW-1185">Reference proteome</keyword>
<evidence type="ECO:0000313" key="3">
    <source>
        <dbReference type="Proteomes" id="UP000280271"/>
    </source>
</evidence>
<feature type="chain" id="PRO_5045069787" evidence="1">
    <location>
        <begin position="21"/>
        <end position="129"/>
    </location>
</feature>
<dbReference type="Proteomes" id="UP000280271">
    <property type="component" value="Unassembled WGS sequence"/>
</dbReference>
<accession>A0ABX9U0F7</accession>
<name>A0ABX9U0F7_9GAMM</name>
<proteinExistence type="predicted"/>
<evidence type="ECO:0000313" key="2">
    <source>
        <dbReference type="EMBL" id="RLL24687.1"/>
    </source>
</evidence>
<gene>
    <name evidence="2" type="ORF">D9K81_01535</name>
</gene>
<dbReference type="RefSeq" id="WP_120374597.1">
    <property type="nucleotide sequence ID" value="NZ_RCHC01000001.1"/>
</dbReference>
<keyword evidence="1" id="KW-0732">Signal</keyword>
<evidence type="ECO:0000256" key="1">
    <source>
        <dbReference type="SAM" id="SignalP"/>
    </source>
</evidence>
<reference evidence="2 3" key="1">
    <citation type="submission" date="2018-09" db="EMBL/GenBank/DDBJ databases">
        <title>The draft genome of Acinetobacter sp. strains.</title>
        <authorList>
            <person name="Qin J."/>
            <person name="Feng Y."/>
            <person name="Zong Z."/>
        </authorList>
    </citation>
    <scope>NUCLEOTIDE SEQUENCE [LARGE SCALE GENOMIC DNA]</scope>
    <source>
        <strain evidence="2 3">WCHAc060005</strain>
    </source>
</reference>
<comment type="caution">
    <text evidence="2">The sequence shown here is derived from an EMBL/GenBank/DDBJ whole genome shotgun (WGS) entry which is preliminary data.</text>
</comment>
<feature type="signal peptide" evidence="1">
    <location>
        <begin position="1"/>
        <end position="20"/>
    </location>
</feature>
<sequence>MVKRSIFIGLVIGLSFESMAAYSSPTMMSLDNDALSLVIGQGISHVVGEDPYGLNLDVIRHQIQQFFAPGSATQAEVPTFGQLFKVNDKGELWLSVQRNVVSVGTIECDMNFDGLKNISNQFASEIKLY</sequence>
<dbReference type="EMBL" id="RCHC01000001">
    <property type="protein sequence ID" value="RLL24687.1"/>
    <property type="molecule type" value="Genomic_DNA"/>
</dbReference>